<dbReference type="SUPFAM" id="SSF53244">
    <property type="entry name" value="MurD-like peptide ligases, peptide-binding domain"/>
    <property type="match status" value="1"/>
</dbReference>
<evidence type="ECO:0000256" key="14">
    <source>
        <dbReference type="HAMAP-Rule" id="MF_00046"/>
    </source>
</evidence>
<dbReference type="OrthoDB" id="9804126at2"/>
<evidence type="ECO:0000256" key="6">
    <source>
        <dbReference type="ARBA" id="ARBA00022618"/>
    </source>
</evidence>
<evidence type="ECO:0000256" key="13">
    <source>
        <dbReference type="ARBA" id="ARBA00047833"/>
    </source>
</evidence>
<keyword evidence="10 14" id="KW-0573">Peptidoglycan synthesis</keyword>
<accession>K0YJ63</accession>
<dbReference type="InterPro" id="IPR005758">
    <property type="entry name" value="UDP-N-AcMur_Ala_ligase_MurC"/>
</dbReference>
<evidence type="ECO:0000313" key="18">
    <source>
        <dbReference type="EMBL" id="EJZ83587.1"/>
    </source>
</evidence>
<dbReference type="EMBL" id="ADMD01000007">
    <property type="protein sequence ID" value="EJZ83587.1"/>
    <property type="molecule type" value="Genomic_DNA"/>
</dbReference>
<dbReference type="InterPro" id="IPR000713">
    <property type="entry name" value="Mur_ligase_N"/>
</dbReference>
<feature type="domain" description="Mur ligase C-terminal" evidence="16">
    <location>
        <begin position="314"/>
        <end position="445"/>
    </location>
</feature>
<protein>
    <recommendedName>
        <fullName evidence="3 14">UDP-N-acetylmuramate--L-alanine ligase</fullName>
        <ecNumber evidence="3 14">6.3.2.8</ecNumber>
    </recommendedName>
    <alternativeName>
        <fullName evidence="14">UDP-N-acetylmuramoyl-L-alanine synthetase</fullName>
    </alternativeName>
</protein>
<keyword evidence="12 14" id="KW-0961">Cell wall biogenesis/degradation</keyword>
<dbReference type="HOGENOM" id="CLU_028104_2_2_11"/>
<dbReference type="InParanoid" id="K0YJ63"/>
<dbReference type="RefSeq" id="WP_009139306.1">
    <property type="nucleotide sequence ID" value="NZ_JH815198.1"/>
</dbReference>
<evidence type="ECO:0000256" key="11">
    <source>
        <dbReference type="ARBA" id="ARBA00023306"/>
    </source>
</evidence>
<dbReference type="PANTHER" id="PTHR43445:SF3">
    <property type="entry name" value="UDP-N-ACETYLMURAMATE--L-ALANINE LIGASE"/>
    <property type="match status" value="1"/>
</dbReference>
<evidence type="ECO:0000256" key="4">
    <source>
        <dbReference type="ARBA" id="ARBA00022490"/>
    </source>
</evidence>
<keyword evidence="6 14" id="KW-0132">Cell division</keyword>
<proteinExistence type="inferred from homology"/>
<dbReference type="InterPro" id="IPR013221">
    <property type="entry name" value="Mur_ligase_cen"/>
</dbReference>
<gene>
    <name evidence="14" type="primary">murC</name>
    <name evidence="18" type="ORF">HMPREF9451_01103</name>
</gene>
<dbReference type="GO" id="GO:0008763">
    <property type="term" value="F:UDP-N-acetylmuramate-L-alanine ligase activity"/>
    <property type="evidence" value="ECO:0007669"/>
    <property type="project" value="UniProtKB-UniRule"/>
</dbReference>
<evidence type="ECO:0000256" key="10">
    <source>
        <dbReference type="ARBA" id="ARBA00022984"/>
    </source>
</evidence>
<keyword evidence="5 14" id="KW-0436">Ligase</keyword>
<keyword evidence="9 14" id="KW-0133">Cell shape</keyword>
<comment type="subcellular location">
    <subcellularLocation>
        <location evidence="1 14">Cytoplasm</location>
    </subcellularLocation>
</comment>
<dbReference type="Pfam" id="PF08245">
    <property type="entry name" value="Mur_ligase_M"/>
    <property type="match status" value="1"/>
</dbReference>
<keyword evidence="19" id="KW-1185">Reference proteome</keyword>
<dbReference type="GO" id="GO:0005524">
    <property type="term" value="F:ATP binding"/>
    <property type="evidence" value="ECO:0007669"/>
    <property type="project" value="UniProtKB-UniRule"/>
</dbReference>
<feature type="domain" description="Mur ligase N-terminal catalytic" evidence="15">
    <location>
        <begin position="8"/>
        <end position="106"/>
    </location>
</feature>
<comment type="caution">
    <text evidence="18">The sequence shown here is derived from an EMBL/GenBank/DDBJ whole genome shotgun (WGS) entry which is preliminary data.</text>
</comment>
<dbReference type="HAMAP" id="MF_00046">
    <property type="entry name" value="MurC"/>
    <property type="match status" value="1"/>
</dbReference>
<evidence type="ECO:0000256" key="8">
    <source>
        <dbReference type="ARBA" id="ARBA00022840"/>
    </source>
</evidence>
<dbReference type="Gene3D" id="3.40.50.720">
    <property type="entry name" value="NAD(P)-binding Rossmann-like Domain"/>
    <property type="match status" value="1"/>
</dbReference>
<comment type="function">
    <text evidence="14">Cell wall formation.</text>
</comment>
<evidence type="ECO:0000259" key="16">
    <source>
        <dbReference type="Pfam" id="PF02875"/>
    </source>
</evidence>
<keyword evidence="4 14" id="KW-0963">Cytoplasm</keyword>
<evidence type="ECO:0000256" key="1">
    <source>
        <dbReference type="ARBA" id="ARBA00004496"/>
    </source>
</evidence>
<dbReference type="GO" id="GO:0005737">
    <property type="term" value="C:cytoplasm"/>
    <property type="evidence" value="ECO:0007669"/>
    <property type="project" value="UniProtKB-SubCell"/>
</dbReference>
<dbReference type="Proteomes" id="UP000006069">
    <property type="component" value="Unassembled WGS sequence"/>
</dbReference>
<dbReference type="Pfam" id="PF01225">
    <property type="entry name" value="Mur_ligase"/>
    <property type="match status" value="1"/>
</dbReference>
<dbReference type="UniPathway" id="UPA00219"/>
<dbReference type="EC" id="6.3.2.8" evidence="3 14"/>
<evidence type="ECO:0000256" key="7">
    <source>
        <dbReference type="ARBA" id="ARBA00022741"/>
    </source>
</evidence>
<evidence type="ECO:0000256" key="3">
    <source>
        <dbReference type="ARBA" id="ARBA00012211"/>
    </source>
</evidence>
<name>K0YJ63_9ACTN</name>
<evidence type="ECO:0000259" key="17">
    <source>
        <dbReference type="Pfam" id="PF08245"/>
    </source>
</evidence>
<dbReference type="FunCoup" id="K0YJ63">
    <property type="interactions" value="40"/>
</dbReference>
<dbReference type="NCBIfam" id="TIGR01082">
    <property type="entry name" value="murC"/>
    <property type="match status" value="1"/>
</dbReference>
<evidence type="ECO:0000256" key="12">
    <source>
        <dbReference type="ARBA" id="ARBA00023316"/>
    </source>
</evidence>
<keyword evidence="7 14" id="KW-0547">Nucleotide-binding</keyword>
<comment type="pathway">
    <text evidence="2 14">Cell wall biogenesis; peptidoglycan biosynthesis.</text>
</comment>
<dbReference type="SUPFAM" id="SSF51984">
    <property type="entry name" value="MurCD N-terminal domain"/>
    <property type="match status" value="1"/>
</dbReference>
<dbReference type="GO" id="GO:0071555">
    <property type="term" value="P:cell wall organization"/>
    <property type="evidence" value="ECO:0007669"/>
    <property type="project" value="UniProtKB-KW"/>
</dbReference>
<comment type="catalytic activity">
    <reaction evidence="13 14">
        <text>UDP-N-acetyl-alpha-D-muramate + L-alanine + ATP = UDP-N-acetyl-alpha-D-muramoyl-L-alanine + ADP + phosphate + H(+)</text>
        <dbReference type="Rhea" id="RHEA:23372"/>
        <dbReference type="ChEBI" id="CHEBI:15378"/>
        <dbReference type="ChEBI" id="CHEBI:30616"/>
        <dbReference type="ChEBI" id="CHEBI:43474"/>
        <dbReference type="ChEBI" id="CHEBI:57972"/>
        <dbReference type="ChEBI" id="CHEBI:70757"/>
        <dbReference type="ChEBI" id="CHEBI:83898"/>
        <dbReference type="ChEBI" id="CHEBI:456216"/>
        <dbReference type="EC" id="6.3.2.8"/>
    </reaction>
</comment>
<evidence type="ECO:0000256" key="5">
    <source>
        <dbReference type="ARBA" id="ARBA00022598"/>
    </source>
</evidence>
<reference evidence="18 19" key="1">
    <citation type="submission" date="2012-08" db="EMBL/GenBank/DDBJ databases">
        <title>The Genome Sequence of Slackia piriformis YIT 12062.</title>
        <authorList>
            <consortium name="The Broad Institute Genome Sequencing Platform"/>
            <person name="Earl A."/>
            <person name="Ward D."/>
            <person name="Feldgarden M."/>
            <person name="Gevers D."/>
            <person name="Morotomi M."/>
            <person name="Walker B."/>
            <person name="Young S.K."/>
            <person name="Zeng Q."/>
            <person name="Gargeya S."/>
            <person name="Fitzgerald M."/>
            <person name="Haas B."/>
            <person name="Abouelleil A."/>
            <person name="Alvarado L."/>
            <person name="Arachchi H.M."/>
            <person name="Berlin A.M."/>
            <person name="Chapman S.B."/>
            <person name="Goldberg J."/>
            <person name="Griggs A."/>
            <person name="Gujja S."/>
            <person name="Hansen M."/>
            <person name="Howarth C."/>
            <person name="Imamovic A."/>
            <person name="Larimer J."/>
            <person name="McCowen C."/>
            <person name="Montmayeur A."/>
            <person name="Murphy C."/>
            <person name="Neiman D."/>
            <person name="Pearson M."/>
            <person name="Priest M."/>
            <person name="Roberts A."/>
            <person name="Saif S."/>
            <person name="Shea T."/>
            <person name="Sisk P."/>
            <person name="Sykes S."/>
            <person name="Wortman J."/>
            <person name="Nusbaum C."/>
            <person name="Birren B."/>
        </authorList>
    </citation>
    <scope>NUCLEOTIDE SEQUENCE [LARGE SCALE GENOMIC DNA]</scope>
    <source>
        <strain evidence="18 19">YIT 12062</strain>
    </source>
</reference>
<dbReference type="InterPro" id="IPR036615">
    <property type="entry name" value="Mur_ligase_C_dom_sf"/>
</dbReference>
<dbReference type="eggNOG" id="COG0773">
    <property type="taxonomic scope" value="Bacteria"/>
</dbReference>
<dbReference type="Gene3D" id="3.40.1190.10">
    <property type="entry name" value="Mur-like, catalytic domain"/>
    <property type="match status" value="1"/>
</dbReference>
<dbReference type="PANTHER" id="PTHR43445">
    <property type="entry name" value="UDP-N-ACETYLMURAMATE--L-ALANINE LIGASE-RELATED"/>
    <property type="match status" value="1"/>
</dbReference>
<dbReference type="Pfam" id="PF02875">
    <property type="entry name" value="Mur_ligase_C"/>
    <property type="match status" value="1"/>
</dbReference>
<dbReference type="GO" id="GO:0051301">
    <property type="term" value="P:cell division"/>
    <property type="evidence" value="ECO:0007669"/>
    <property type="project" value="UniProtKB-KW"/>
</dbReference>
<dbReference type="AlphaFoldDB" id="K0YJ63"/>
<organism evidence="18 19">
    <name type="scientific">Slackia piriformis YIT 12062</name>
    <dbReference type="NCBI Taxonomy" id="742818"/>
    <lineage>
        <taxon>Bacteria</taxon>
        <taxon>Bacillati</taxon>
        <taxon>Actinomycetota</taxon>
        <taxon>Coriobacteriia</taxon>
        <taxon>Eggerthellales</taxon>
        <taxon>Eggerthellaceae</taxon>
        <taxon>Slackia</taxon>
    </lineage>
</organism>
<sequence>MSSETKCVHFIGVGGVGMSGIARVASDSGMRVSGSDMKSSRYTEQLVQAGIPVFVGHDAANLPSDCDVVVVSTAIPETNPELAAARERGIEVWQRARMLAELGRGKKTLAAAGTHGKTTTSSMLATATDALGLSPTFVVGGIVDAYQTNAVSGEGEYYVVEADESDGSFLNLSPYVALVTNVEADHLDHYVGGIEEIRETFARFMSSVPDQGAIVACGEDSALVDLARSTGKRVVTYGFDASCDTRVLDYRTEGIATLFTLAFSDGLSVQCRLAKNPGRHNALNAAGVLSVIWALGEDVSRAAEGLAGYSGVRRRFDLVGEAAGVTVVDDYAHHPTEVAATIEAAKALSFDRVVVLFQPHRYTRTQTLAKEFAHAFDRADALMVMDVYSAGEDPIEGVSGQTIVDCVNALGDAGKAAYVPSKDETVEAVLDAVRPGDLLITMGAGDITSFGPRIVRALEQR</sequence>
<dbReference type="InterPro" id="IPR050061">
    <property type="entry name" value="MurCDEF_pg_biosynth"/>
</dbReference>
<keyword evidence="11 14" id="KW-0131">Cell cycle</keyword>
<evidence type="ECO:0000313" key="19">
    <source>
        <dbReference type="Proteomes" id="UP000006069"/>
    </source>
</evidence>
<dbReference type="Gene3D" id="3.90.190.20">
    <property type="entry name" value="Mur ligase, C-terminal domain"/>
    <property type="match status" value="1"/>
</dbReference>
<dbReference type="GO" id="GO:0008360">
    <property type="term" value="P:regulation of cell shape"/>
    <property type="evidence" value="ECO:0007669"/>
    <property type="project" value="UniProtKB-KW"/>
</dbReference>
<evidence type="ECO:0000259" key="15">
    <source>
        <dbReference type="Pfam" id="PF01225"/>
    </source>
</evidence>
<feature type="binding site" evidence="14">
    <location>
        <begin position="113"/>
        <end position="119"/>
    </location>
    <ligand>
        <name>ATP</name>
        <dbReference type="ChEBI" id="CHEBI:30616"/>
    </ligand>
</feature>
<dbReference type="SUPFAM" id="SSF53623">
    <property type="entry name" value="MurD-like peptide ligases, catalytic domain"/>
    <property type="match status" value="1"/>
</dbReference>
<dbReference type="PATRIC" id="fig|742818.3.peg.1163"/>
<evidence type="ECO:0000256" key="9">
    <source>
        <dbReference type="ARBA" id="ARBA00022960"/>
    </source>
</evidence>
<dbReference type="InterPro" id="IPR036565">
    <property type="entry name" value="Mur-like_cat_sf"/>
</dbReference>
<dbReference type="GO" id="GO:0009252">
    <property type="term" value="P:peptidoglycan biosynthetic process"/>
    <property type="evidence" value="ECO:0007669"/>
    <property type="project" value="UniProtKB-UniRule"/>
</dbReference>
<keyword evidence="8 14" id="KW-0067">ATP-binding</keyword>
<feature type="domain" description="Mur ligase central" evidence="17">
    <location>
        <begin position="112"/>
        <end position="290"/>
    </location>
</feature>
<comment type="similarity">
    <text evidence="14">Belongs to the MurCDEF family.</text>
</comment>
<evidence type="ECO:0000256" key="2">
    <source>
        <dbReference type="ARBA" id="ARBA00004752"/>
    </source>
</evidence>
<dbReference type="InterPro" id="IPR004101">
    <property type="entry name" value="Mur_ligase_C"/>
</dbReference>